<sequence length="153" mass="17965">MDNLLDHDIPSFVSWAQRCCRNNLALFAAGLWWVWRDRNNDIFCPNEPWNNDFVLALCRKSSSELIVIEAFLLMVILRVLVVFFEIVKDNGFAVFLVLLVRLWLFTLNFCYMAWSILDLGEWRAASNQQNLVIWDNPFADLEHLVQQEMPLSP</sequence>
<comment type="caution">
    <text evidence="2">The sequence shown here is derived from an EMBL/GenBank/DDBJ whole genome shotgun (WGS) entry which is preliminary data.</text>
</comment>
<keyword evidence="1" id="KW-1133">Transmembrane helix</keyword>
<accession>A0ABU6ZXK3</accession>
<evidence type="ECO:0000313" key="3">
    <source>
        <dbReference type="Proteomes" id="UP001341840"/>
    </source>
</evidence>
<feature type="transmembrane region" description="Helical" evidence="1">
    <location>
        <begin position="65"/>
        <end position="86"/>
    </location>
</feature>
<name>A0ABU6ZXK3_9FABA</name>
<feature type="transmembrane region" description="Helical" evidence="1">
    <location>
        <begin position="92"/>
        <end position="114"/>
    </location>
</feature>
<gene>
    <name evidence="2" type="ORF">PIB30_105276</name>
</gene>
<keyword evidence="1" id="KW-0812">Transmembrane</keyword>
<reference evidence="2 3" key="1">
    <citation type="journal article" date="2023" name="Plants (Basel)">
        <title>Bridging the Gap: Combining Genomics and Transcriptomics Approaches to Understand Stylosanthes scabra, an Orphan Legume from the Brazilian Caatinga.</title>
        <authorList>
            <person name="Ferreira-Neto J.R.C."/>
            <person name="da Silva M.D."/>
            <person name="Binneck E."/>
            <person name="de Melo N.F."/>
            <person name="da Silva R.H."/>
            <person name="de Melo A.L.T.M."/>
            <person name="Pandolfi V."/>
            <person name="Bustamante F.O."/>
            <person name="Brasileiro-Vidal A.C."/>
            <person name="Benko-Iseppon A.M."/>
        </authorList>
    </citation>
    <scope>NUCLEOTIDE SEQUENCE [LARGE SCALE GENOMIC DNA]</scope>
    <source>
        <tissue evidence="2">Leaves</tissue>
    </source>
</reference>
<proteinExistence type="predicted"/>
<dbReference type="Proteomes" id="UP001341840">
    <property type="component" value="Unassembled WGS sequence"/>
</dbReference>
<protein>
    <submittedName>
        <fullName evidence="2">Uncharacterized protein</fullName>
    </submittedName>
</protein>
<dbReference type="EMBL" id="JASCZI010275682">
    <property type="protein sequence ID" value="MED6226585.1"/>
    <property type="molecule type" value="Genomic_DNA"/>
</dbReference>
<evidence type="ECO:0000256" key="1">
    <source>
        <dbReference type="SAM" id="Phobius"/>
    </source>
</evidence>
<organism evidence="2 3">
    <name type="scientific">Stylosanthes scabra</name>
    <dbReference type="NCBI Taxonomy" id="79078"/>
    <lineage>
        <taxon>Eukaryota</taxon>
        <taxon>Viridiplantae</taxon>
        <taxon>Streptophyta</taxon>
        <taxon>Embryophyta</taxon>
        <taxon>Tracheophyta</taxon>
        <taxon>Spermatophyta</taxon>
        <taxon>Magnoliopsida</taxon>
        <taxon>eudicotyledons</taxon>
        <taxon>Gunneridae</taxon>
        <taxon>Pentapetalae</taxon>
        <taxon>rosids</taxon>
        <taxon>fabids</taxon>
        <taxon>Fabales</taxon>
        <taxon>Fabaceae</taxon>
        <taxon>Papilionoideae</taxon>
        <taxon>50 kb inversion clade</taxon>
        <taxon>dalbergioids sensu lato</taxon>
        <taxon>Dalbergieae</taxon>
        <taxon>Pterocarpus clade</taxon>
        <taxon>Stylosanthes</taxon>
    </lineage>
</organism>
<keyword evidence="3" id="KW-1185">Reference proteome</keyword>
<keyword evidence="1" id="KW-0472">Membrane</keyword>
<evidence type="ECO:0000313" key="2">
    <source>
        <dbReference type="EMBL" id="MED6226585.1"/>
    </source>
</evidence>